<dbReference type="PANTHER" id="PTHR33169">
    <property type="entry name" value="PADR-FAMILY TRANSCRIPTIONAL REGULATOR"/>
    <property type="match status" value="1"/>
</dbReference>
<dbReference type="Proteomes" id="UP000204221">
    <property type="component" value="Chromosome"/>
</dbReference>
<organism evidence="1 2">
    <name type="scientific">Actinoalloteichus hoggarensis</name>
    <dbReference type="NCBI Taxonomy" id="1470176"/>
    <lineage>
        <taxon>Bacteria</taxon>
        <taxon>Bacillati</taxon>
        <taxon>Actinomycetota</taxon>
        <taxon>Actinomycetes</taxon>
        <taxon>Pseudonocardiales</taxon>
        <taxon>Pseudonocardiaceae</taxon>
        <taxon>Actinoalloteichus</taxon>
    </lineage>
</organism>
<name>A0A221W1Z6_9PSEU</name>
<dbReference type="InterPro" id="IPR036388">
    <property type="entry name" value="WH-like_DNA-bd_sf"/>
</dbReference>
<evidence type="ECO:0000313" key="2">
    <source>
        <dbReference type="Proteomes" id="UP000204221"/>
    </source>
</evidence>
<evidence type="ECO:0000313" key="1">
    <source>
        <dbReference type="EMBL" id="ASO19723.1"/>
    </source>
</evidence>
<dbReference type="InterPro" id="IPR052509">
    <property type="entry name" value="Metal_resp_DNA-bind_regulator"/>
</dbReference>
<sequence length="206" mass="23626">MAKRRASSPLTLAVLACLAQRPMHPYEMATTMRDQHHDSAVKINFGSLYNAVETLRKSQLIDVQSTGRQGNRPERTIYEITEDGREELAQRLRELLSTPMKEYTLLAAGLTFMTALSPDDVAAQLALRAHRLEKEVERDREELRLSSEGDKDRAPLPRLFLVEDEYQLALKETELTWVRGLLQDISSQSLDGVEEWRELHAARRIR</sequence>
<dbReference type="Pfam" id="PF03551">
    <property type="entry name" value="PadR"/>
    <property type="match status" value="1"/>
</dbReference>
<dbReference type="KEGG" id="ahg:AHOG_10400"/>
<protein>
    <submittedName>
        <fullName evidence="1">Transcriptional regulator PadR-like family protein</fullName>
    </submittedName>
</protein>
<dbReference type="InterPro" id="IPR005149">
    <property type="entry name" value="Tscrpt_reg_PadR_N"/>
</dbReference>
<dbReference type="AlphaFoldDB" id="A0A221W1Z6"/>
<keyword evidence="2" id="KW-1185">Reference proteome</keyword>
<accession>A0A221W1Z6</accession>
<proteinExistence type="predicted"/>
<dbReference type="SUPFAM" id="SSF46785">
    <property type="entry name" value="Winged helix' DNA-binding domain"/>
    <property type="match status" value="1"/>
</dbReference>
<dbReference type="PANTHER" id="PTHR33169:SF14">
    <property type="entry name" value="TRANSCRIPTIONAL REGULATOR RV3488"/>
    <property type="match status" value="1"/>
</dbReference>
<dbReference type="RefSeq" id="WP_093941185.1">
    <property type="nucleotide sequence ID" value="NZ_CP022521.1"/>
</dbReference>
<dbReference type="OrthoDB" id="8443918at2"/>
<reference evidence="1 2" key="1">
    <citation type="submission" date="2017-07" db="EMBL/GenBank/DDBJ databases">
        <title>Complete genome sequence of Actinoalloteichus hoggarensis DSM 45943, type strain of Actinoalloteichus hoggarensis.</title>
        <authorList>
            <person name="Ruckert C."/>
            <person name="Nouioui I."/>
            <person name="Willmese J."/>
            <person name="van Wezel G."/>
            <person name="Klenk H.-P."/>
            <person name="Kalinowski J."/>
            <person name="Zotchev S.B."/>
        </authorList>
    </citation>
    <scope>NUCLEOTIDE SEQUENCE [LARGE SCALE GENOMIC DNA]</scope>
    <source>
        <strain evidence="1 2">DSM 45943</strain>
    </source>
</reference>
<dbReference type="EMBL" id="CP022521">
    <property type="protein sequence ID" value="ASO19723.1"/>
    <property type="molecule type" value="Genomic_DNA"/>
</dbReference>
<gene>
    <name evidence="1" type="ORF">AHOG_10400</name>
</gene>
<dbReference type="Gene3D" id="1.10.10.10">
    <property type="entry name" value="Winged helix-like DNA-binding domain superfamily/Winged helix DNA-binding domain"/>
    <property type="match status" value="1"/>
</dbReference>
<dbReference type="PROSITE" id="PS51257">
    <property type="entry name" value="PROKAR_LIPOPROTEIN"/>
    <property type="match status" value="1"/>
</dbReference>
<dbReference type="InterPro" id="IPR036390">
    <property type="entry name" value="WH_DNA-bd_sf"/>
</dbReference>